<feature type="region of interest" description="Disordered" evidence="1">
    <location>
        <begin position="14"/>
        <end position="59"/>
    </location>
</feature>
<sequence length="207" mass="22599">MGTQSAESLAELCTVSTVKAGPPETVMESKEQDFLERKRRSTSSVFDSSPELISQVDPQDDLLLNQLEPPEPTEAELHAELQSASVRVIFKDGSSSEDSGSQPHERQGSHDPIHEVFMVNGAEHSTWDTEFHGAFWERKLRSLSRGILGGQHPPEPLRTQPPPMLITQTLASPTPLAFAASLDTWVLGTRRCGSGTSGRPLEETAEA</sequence>
<dbReference type="AlphaFoldDB" id="A0A091EJ28"/>
<proteinExistence type="predicted"/>
<feature type="compositionally biased region" description="Basic and acidic residues" evidence="1">
    <location>
        <begin position="27"/>
        <end position="36"/>
    </location>
</feature>
<evidence type="ECO:0000313" key="3">
    <source>
        <dbReference type="Proteomes" id="UP000028990"/>
    </source>
</evidence>
<keyword evidence="3" id="KW-1185">Reference proteome</keyword>
<dbReference type="Proteomes" id="UP000028990">
    <property type="component" value="Unassembled WGS sequence"/>
</dbReference>
<name>A0A091EJ28_FUKDA</name>
<evidence type="ECO:0000313" key="2">
    <source>
        <dbReference type="EMBL" id="KFO35521.1"/>
    </source>
</evidence>
<organism evidence="2 3">
    <name type="scientific">Fukomys damarensis</name>
    <name type="common">Damaraland mole rat</name>
    <name type="synonym">Cryptomys damarensis</name>
    <dbReference type="NCBI Taxonomy" id="885580"/>
    <lineage>
        <taxon>Eukaryota</taxon>
        <taxon>Metazoa</taxon>
        <taxon>Chordata</taxon>
        <taxon>Craniata</taxon>
        <taxon>Vertebrata</taxon>
        <taxon>Euteleostomi</taxon>
        <taxon>Mammalia</taxon>
        <taxon>Eutheria</taxon>
        <taxon>Euarchontoglires</taxon>
        <taxon>Glires</taxon>
        <taxon>Rodentia</taxon>
        <taxon>Hystricomorpha</taxon>
        <taxon>Bathyergidae</taxon>
        <taxon>Fukomys</taxon>
    </lineage>
</organism>
<accession>A0A091EJ28</accession>
<protein>
    <submittedName>
        <fullName evidence="2">Uncharacterized protein</fullName>
    </submittedName>
</protein>
<feature type="region of interest" description="Disordered" evidence="1">
    <location>
        <begin position="92"/>
        <end position="111"/>
    </location>
</feature>
<reference evidence="2 3" key="1">
    <citation type="submission" date="2013-11" db="EMBL/GenBank/DDBJ databases">
        <title>The Damaraland mole rat (Fukomys damarensis) genome and evolution of African mole rats.</title>
        <authorList>
            <person name="Gladyshev V.N."/>
            <person name="Fang X."/>
        </authorList>
    </citation>
    <scope>NUCLEOTIDE SEQUENCE [LARGE SCALE GENOMIC DNA]</scope>
    <source>
        <tissue evidence="2">Liver</tissue>
    </source>
</reference>
<evidence type="ECO:0000256" key="1">
    <source>
        <dbReference type="SAM" id="MobiDB-lite"/>
    </source>
</evidence>
<gene>
    <name evidence="2" type="ORF">H920_03081</name>
</gene>
<dbReference type="EMBL" id="KN121767">
    <property type="protein sequence ID" value="KFO35521.1"/>
    <property type="molecule type" value="Genomic_DNA"/>
</dbReference>